<feature type="transmembrane region" description="Helical" evidence="6">
    <location>
        <begin position="339"/>
        <end position="357"/>
    </location>
</feature>
<reference evidence="9" key="2">
    <citation type="submission" date="2015-01" db="EMBL/GenBank/DDBJ databases">
        <title>Complete genome sequence of Methylobacterium aquaticum strain 22A.</title>
        <authorList>
            <person name="Tani A."/>
            <person name="Ogura Y."/>
            <person name="Hayashi T."/>
        </authorList>
    </citation>
    <scope>NUCLEOTIDE SEQUENCE [LARGE SCALE GENOMIC DNA]</scope>
    <source>
        <strain evidence="9">MA-22A</strain>
    </source>
</reference>
<keyword evidence="5 6" id="KW-0472">Membrane</keyword>
<keyword evidence="2" id="KW-0813">Transport</keyword>
<evidence type="ECO:0000256" key="4">
    <source>
        <dbReference type="ARBA" id="ARBA00022989"/>
    </source>
</evidence>
<evidence type="ECO:0000256" key="3">
    <source>
        <dbReference type="ARBA" id="ARBA00022692"/>
    </source>
</evidence>
<reference evidence="8 9" key="1">
    <citation type="journal article" date="2015" name="Genome Announc.">
        <title>Complete Genome Sequence of Methylobacterium aquaticum Strain 22A, Isolated from Racomitrium japonicum Moss.</title>
        <authorList>
            <person name="Tani A."/>
            <person name="Ogura Y."/>
            <person name="Hayashi T."/>
            <person name="Kimbara K."/>
        </authorList>
    </citation>
    <scope>NUCLEOTIDE SEQUENCE [LARGE SCALE GENOMIC DNA]</scope>
    <source>
        <strain evidence="8 9">MA-22A</strain>
    </source>
</reference>
<dbReference type="PROSITE" id="PS50850">
    <property type="entry name" value="MFS"/>
    <property type="match status" value="1"/>
</dbReference>
<protein>
    <submittedName>
        <fullName evidence="8">Membrane protein</fullName>
    </submittedName>
</protein>
<feature type="transmembrane region" description="Helical" evidence="6">
    <location>
        <begin position="404"/>
        <end position="424"/>
    </location>
</feature>
<feature type="transmembrane region" description="Helical" evidence="6">
    <location>
        <begin position="52"/>
        <end position="71"/>
    </location>
</feature>
<dbReference type="Proteomes" id="UP000061432">
    <property type="component" value="Chromosome"/>
</dbReference>
<feature type="transmembrane region" description="Helical" evidence="6">
    <location>
        <begin position="247"/>
        <end position="269"/>
    </location>
</feature>
<keyword evidence="4 6" id="KW-1133">Transmembrane helix</keyword>
<dbReference type="GO" id="GO:0022857">
    <property type="term" value="F:transmembrane transporter activity"/>
    <property type="evidence" value="ECO:0007669"/>
    <property type="project" value="InterPro"/>
</dbReference>
<feature type="transmembrane region" description="Helical" evidence="6">
    <location>
        <begin position="281"/>
        <end position="301"/>
    </location>
</feature>
<feature type="transmembrane region" description="Helical" evidence="6">
    <location>
        <begin position="364"/>
        <end position="384"/>
    </location>
</feature>
<evidence type="ECO:0000256" key="6">
    <source>
        <dbReference type="SAM" id="Phobius"/>
    </source>
</evidence>
<evidence type="ECO:0000259" key="7">
    <source>
        <dbReference type="PROSITE" id="PS50850"/>
    </source>
</evidence>
<evidence type="ECO:0000256" key="2">
    <source>
        <dbReference type="ARBA" id="ARBA00022448"/>
    </source>
</evidence>
<evidence type="ECO:0000313" key="8">
    <source>
        <dbReference type="EMBL" id="BAQ44784.1"/>
    </source>
</evidence>
<proteinExistence type="predicted"/>
<feature type="transmembrane region" description="Helical" evidence="6">
    <location>
        <begin position="83"/>
        <end position="105"/>
    </location>
</feature>
<dbReference type="Pfam" id="PF07690">
    <property type="entry name" value="MFS_1"/>
    <property type="match status" value="1"/>
</dbReference>
<dbReference type="PANTHER" id="PTHR43791:SF36">
    <property type="entry name" value="TRANSPORTER, PUTATIVE (AFU_ORTHOLOGUE AFUA_6G08340)-RELATED"/>
    <property type="match status" value="1"/>
</dbReference>
<dbReference type="FunFam" id="1.20.1250.20:FF:000018">
    <property type="entry name" value="MFS transporter permease"/>
    <property type="match status" value="1"/>
</dbReference>
<dbReference type="InterPro" id="IPR011701">
    <property type="entry name" value="MFS"/>
</dbReference>
<feature type="transmembrane region" description="Helical" evidence="6">
    <location>
        <begin position="313"/>
        <end position="333"/>
    </location>
</feature>
<dbReference type="AlphaFoldDB" id="A0A0C6FI91"/>
<dbReference type="PATRIC" id="fig|270351.10.peg.1379"/>
<dbReference type="STRING" id="270351.Maq22A_c07250"/>
<sequence>MSMEADNALQSATLRTVTWRLIPFVMLLYFIAYLDRVNVGFAALTMNADLGFSATIYGIGAGVFFIGYALFEVPSNIFLHKVGARIWIARIMITWGLLSASMAFIQGPISFYIVRFLLGAAEAGFFPGIILYLTYWYPAKARGKAVGLFMVAIPLSAMIGAPVSSVLLGVEGFGMKGWQWMFVIEAVPALLLGFAVLAYLTDRPEKAAWLPVEQRDWLIRTMEAERAGIASDHGHKSLKTALLDEKVLGFAFIYFCVVMGSYTLGFWLPQMIKSFGTMSNLQIGMATGVVNLFAVIAMIYWTRRSDARQERVGHFATAALLASLAFGVCAATLTTPAIAIVALTFAAIGIYSALPTFWTLPTSFLTGVGAAAGIALINSIGNLAGYLGPFVMGYLKDTTGSYSSGLVIVSGLLAGGAGCLLLLARKKNRIGAMEHAH</sequence>
<feature type="transmembrane region" description="Helical" evidence="6">
    <location>
        <begin position="180"/>
        <end position="200"/>
    </location>
</feature>
<name>A0A0C6FI91_9HYPH</name>
<dbReference type="InterPro" id="IPR020846">
    <property type="entry name" value="MFS_dom"/>
</dbReference>
<accession>A0A0C6FI91</accession>
<dbReference type="EMBL" id="AP014704">
    <property type="protein sequence ID" value="BAQ44784.1"/>
    <property type="molecule type" value="Genomic_DNA"/>
</dbReference>
<evidence type="ECO:0000256" key="5">
    <source>
        <dbReference type="ARBA" id="ARBA00023136"/>
    </source>
</evidence>
<comment type="subcellular location">
    <subcellularLocation>
        <location evidence="1">Membrane</location>
        <topology evidence="1">Multi-pass membrane protein</topology>
    </subcellularLocation>
</comment>
<feature type="transmembrane region" description="Helical" evidence="6">
    <location>
        <begin position="145"/>
        <end position="168"/>
    </location>
</feature>
<dbReference type="KEGG" id="maqu:Maq22A_c07250"/>
<evidence type="ECO:0000313" key="9">
    <source>
        <dbReference type="Proteomes" id="UP000061432"/>
    </source>
</evidence>
<dbReference type="SUPFAM" id="SSF103473">
    <property type="entry name" value="MFS general substrate transporter"/>
    <property type="match status" value="1"/>
</dbReference>
<feature type="domain" description="Major facilitator superfamily (MFS) profile" evidence="7">
    <location>
        <begin position="21"/>
        <end position="428"/>
    </location>
</feature>
<dbReference type="Gene3D" id="1.20.1250.20">
    <property type="entry name" value="MFS general substrate transporter like domains"/>
    <property type="match status" value="2"/>
</dbReference>
<feature type="transmembrane region" description="Helical" evidence="6">
    <location>
        <begin position="12"/>
        <end position="32"/>
    </location>
</feature>
<gene>
    <name evidence="8" type="primary">proP</name>
    <name evidence="8" type="ORF">Maq22A_c07250</name>
</gene>
<keyword evidence="3 6" id="KW-0812">Transmembrane</keyword>
<feature type="transmembrane region" description="Helical" evidence="6">
    <location>
        <begin position="111"/>
        <end position="133"/>
    </location>
</feature>
<dbReference type="PANTHER" id="PTHR43791">
    <property type="entry name" value="PERMEASE-RELATED"/>
    <property type="match status" value="1"/>
</dbReference>
<dbReference type="GO" id="GO:0016020">
    <property type="term" value="C:membrane"/>
    <property type="evidence" value="ECO:0007669"/>
    <property type="project" value="UniProtKB-SubCell"/>
</dbReference>
<evidence type="ECO:0000256" key="1">
    <source>
        <dbReference type="ARBA" id="ARBA00004141"/>
    </source>
</evidence>
<organism evidence="8 9">
    <name type="scientific">Methylobacterium aquaticum</name>
    <dbReference type="NCBI Taxonomy" id="270351"/>
    <lineage>
        <taxon>Bacteria</taxon>
        <taxon>Pseudomonadati</taxon>
        <taxon>Pseudomonadota</taxon>
        <taxon>Alphaproteobacteria</taxon>
        <taxon>Hyphomicrobiales</taxon>
        <taxon>Methylobacteriaceae</taxon>
        <taxon>Methylobacterium</taxon>
    </lineage>
</organism>
<dbReference type="InterPro" id="IPR036259">
    <property type="entry name" value="MFS_trans_sf"/>
</dbReference>
<dbReference type="CDD" id="cd17319">
    <property type="entry name" value="MFS_ExuT_GudP_like"/>
    <property type="match status" value="1"/>
</dbReference>